<gene>
    <name evidence="2" type="ORF">BBK91_011940</name>
    <name evidence="1" type="ORF">BBL17_012550</name>
</gene>
<dbReference type="InterPro" id="IPR013321">
    <property type="entry name" value="Arc_rbn_hlx_hlx"/>
</dbReference>
<protein>
    <submittedName>
        <fullName evidence="2">Arc domain-containing protein</fullName>
    </submittedName>
</protein>
<dbReference type="Proteomes" id="UP000179536">
    <property type="component" value="Unassembled WGS sequence"/>
</dbReference>
<dbReference type="Gene3D" id="1.10.1220.10">
    <property type="entry name" value="Met repressor-like"/>
    <property type="match status" value="1"/>
</dbReference>
<evidence type="ECO:0000313" key="3">
    <source>
        <dbReference type="Proteomes" id="UP000179454"/>
    </source>
</evidence>
<name>A0ABD6H8L4_AGRVI</name>
<accession>A0ABD6H8L4</accession>
<comment type="caution">
    <text evidence="2">The sequence shown here is derived from an EMBL/GenBank/DDBJ whole genome shotgun (WGS) entry which is preliminary data.</text>
</comment>
<evidence type="ECO:0000313" key="1">
    <source>
        <dbReference type="EMBL" id="MUO42614.1"/>
    </source>
</evidence>
<keyword evidence="3" id="KW-1185">Reference proteome</keyword>
<dbReference type="EMBL" id="MBFE02000007">
    <property type="protein sequence ID" value="MUO42614.1"/>
    <property type="molecule type" value="Genomic_DNA"/>
</dbReference>
<organism evidence="2 4">
    <name type="scientific">Agrobacterium vitis</name>
    <name type="common">Rhizobium vitis</name>
    <dbReference type="NCBI Taxonomy" id="373"/>
    <lineage>
        <taxon>Bacteria</taxon>
        <taxon>Pseudomonadati</taxon>
        <taxon>Pseudomonadota</taxon>
        <taxon>Alphaproteobacteria</taxon>
        <taxon>Hyphomicrobiales</taxon>
        <taxon>Rhizobiaceae</taxon>
        <taxon>Rhizobium/Agrobacterium group</taxon>
        <taxon>Agrobacterium</taxon>
    </lineage>
</organism>
<dbReference type="Proteomes" id="UP000179454">
    <property type="component" value="Unassembled WGS sequence"/>
</dbReference>
<proteinExistence type="predicted"/>
<dbReference type="SUPFAM" id="SSF47598">
    <property type="entry name" value="Ribbon-helix-helix"/>
    <property type="match status" value="1"/>
</dbReference>
<reference evidence="3 4" key="1">
    <citation type="submission" date="2019-11" db="EMBL/GenBank/DDBJ databases">
        <title>Whole-genome sequencing of Allorhizobium vitis.</title>
        <authorList>
            <person name="Gan H.M."/>
            <person name="Savka M.A."/>
        </authorList>
    </citation>
    <scope>NUCLEOTIDE SEQUENCE [LARGE SCALE GENOMIC DNA]</scope>
    <source>
        <strain evidence="2 4">RF2/1</strain>
        <strain evidence="1 3">T1/7</strain>
    </source>
</reference>
<dbReference type="InterPro" id="IPR010985">
    <property type="entry name" value="Ribbon_hlx_hlx"/>
</dbReference>
<dbReference type="AlphaFoldDB" id="A0ABD6H8L4"/>
<evidence type="ECO:0000313" key="2">
    <source>
        <dbReference type="EMBL" id="MUP10583.1"/>
    </source>
</evidence>
<evidence type="ECO:0000313" key="4">
    <source>
        <dbReference type="Proteomes" id="UP000179536"/>
    </source>
</evidence>
<dbReference type="EMBL" id="MBFA02000006">
    <property type="protein sequence ID" value="MUP10583.1"/>
    <property type="molecule type" value="Genomic_DNA"/>
</dbReference>
<sequence>MKINLPEDVKFWLEERARKNLRSQSSEIVMALREKMRSNNENEKADATAS</sequence>